<dbReference type="SUPFAM" id="SSF88697">
    <property type="entry name" value="PUA domain-like"/>
    <property type="match status" value="1"/>
</dbReference>
<protein>
    <submittedName>
        <fullName evidence="2">EVE domain-containing protein</fullName>
    </submittedName>
</protein>
<gene>
    <name evidence="2" type="ORF">E3O65_08420</name>
</gene>
<dbReference type="InterPro" id="IPR002740">
    <property type="entry name" value="EVE_domain"/>
</dbReference>
<evidence type="ECO:0000259" key="1">
    <source>
        <dbReference type="Pfam" id="PF01878"/>
    </source>
</evidence>
<dbReference type="Pfam" id="PF01878">
    <property type="entry name" value="EVE"/>
    <property type="match status" value="1"/>
</dbReference>
<dbReference type="CDD" id="cd21132">
    <property type="entry name" value="EVE-like"/>
    <property type="match status" value="1"/>
</dbReference>
<keyword evidence="3" id="KW-1185">Reference proteome</keyword>
<comment type="caution">
    <text evidence="2">The sequence shown here is derived from an EMBL/GenBank/DDBJ whole genome shotgun (WGS) entry which is preliminary data.</text>
</comment>
<dbReference type="Gene3D" id="3.10.590.10">
    <property type="entry name" value="ph1033 like domains"/>
    <property type="match status" value="1"/>
</dbReference>
<feature type="domain" description="EVE" evidence="1">
    <location>
        <begin position="19"/>
        <end position="152"/>
    </location>
</feature>
<organism evidence="2 3">
    <name type="scientific">Cryobacterium breve</name>
    <dbReference type="NCBI Taxonomy" id="1259258"/>
    <lineage>
        <taxon>Bacteria</taxon>
        <taxon>Bacillati</taxon>
        <taxon>Actinomycetota</taxon>
        <taxon>Actinomycetes</taxon>
        <taxon>Micrococcales</taxon>
        <taxon>Microbacteriaceae</taxon>
        <taxon>Cryobacterium</taxon>
    </lineage>
</organism>
<reference evidence="2 3" key="1">
    <citation type="submission" date="2019-03" db="EMBL/GenBank/DDBJ databases">
        <title>Genomics of glacier-inhabiting Cryobacterium strains.</title>
        <authorList>
            <person name="Liu Q."/>
            <person name="Xin Y.-H."/>
        </authorList>
    </citation>
    <scope>NUCLEOTIDE SEQUENCE [LARGE SCALE GENOMIC DNA]</scope>
    <source>
        <strain evidence="2 3">TMT4-23</strain>
    </source>
</reference>
<name>A0ABY2J0B4_9MICO</name>
<sequence length="157" mass="17556">MTPVCGAGACSTTERVAIRYWLGVASREHVLRAVAVGLVQARHGARAALEQMGESDGVVYYSPKTDIHGDSLREFTAIGRIAPGIVHQGESAAPSSYRPWRRHIDYETDAVATSIRPLLSVLEFTRSNPNWGFQLRRGLLEISRHDFELIRRQMRRA</sequence>
<dbReference type="InterPro" id="IPR015947">
    <property type="entry name" value="PUA-like_sf"/>
</dbReference>
<accession>A0ABY2J0B4</accession>
<proteinExistence type="predicted"/>
<dbReference type="EMBL" id="SOGJ01000021">
    <property type="protein sequence ID" value="TFC98357.1"/>
    <property type="molecule type" value="Genomic_DNA"/>
</dbReference>
<dbReference type="Proteomes" id="UP000298355">
    <property type="component" value="Unassembled WGS sequence"/>
</dbReference>
<evidence type="ECO:0000313" key="3">
    <source>
        <dbReference type="Proteomes" id="UP000298355"/>
    </source>
</evidence>
<evidence type="ECO:0000313" key="2">
    <source>
        <dbReference type="EMBL" id="TFC98357.1"/>
    </source>
</evidence>